<dbReference type="Pfam" id="PF12774">
    <property type="entry name" value="AAA_6"/>
    <property type="match status" value="1"/>
</dbReference>
<dbReference type="GO" id="GO:0030286">
    <property type="term" value="C:dynein complex"/>
    <property type="evidence" value="ECO:0007669"/>
    <property type="project" value="InterPro"/>
</dbReference>
<feature type="domain" description="Dynein heavy chain AAA lid" evidence="3">
    <location>
        <begin position="269"/>
        <end position="356"/>
    </location>
</feature>
<dbReference type="STRING" id="3076.A0A2P6U2H1"/>
<dbReference type="InterPro" id="IPR041658">
    <property type="entry name" value="AAA_lid_11"/>
</dbReference>
<dbReference type="InterPro" id="IPR042219">
    <property type="entry name" value="AAA_lid_11_sf"/>
</dbReference>
<dbReference type="Gene3D" id="1.20.920.60">
    <property type="match status" value="1"/>
</dbReference>
<dbReference type="GO" id="GO:0045505">
    <property type="term" value="F:dynein intermediate chain binding"/>
    <property type="evidence" value="ECO:0007669"/>
    <property type="project" value="InterPro"/>
</dbReference>
<evidence type="ECO:0000259" key="3">
    <source>
        <dbReference type="Pfam" id="PF18198"/>
    </source>
</evidence>
<dbReference type="Gene3D" id="1.10.8.720">
    <property type="entry name" value="Region D6 of dynein motor"/>
    <property type="match status" value="1"/>
</dbReference>
<keyword evidence="4" id="KW-0282">Flagellum</keyword>
<comment type="caution">
    <text evidence="4">The sequence shown here is derived from an EMBL/GenBank/DDBJ whole genome shotgun (WGS) entry which is preliminary data.</text>
</comment>
<dbReference type="OrthoDB" id="447173at2759"/>
<evidence type="ECO:0000256" key="1">
    <source>
        <dbReference type="SAM" id="Coils"/>
    </source>
</evidence>
<organism evidence="4 5">
    <name type="scientific">Chlorella sorokiniana</name>
    <name type="common">Freshwater green alga</name>
    <dbReference type="NCBI Taxonomy" id="3076"/>
    <lineage>
        <taxon>Eukaryota</taxon>
        <taxon>Viridiplantae</taxon>
        <taxon>Chlorophyta</taxon>
        <taxon>core chlorophytes</taxon>
        <taxon>Trebouxiophyceae</taxon>
        <taxon>Chlorellales</taxon>
        <taxon>Chlorellaceae</taxon>
        <taxon>Chlorella clade</taxon>
        <taxon>Chlorella</taxon>
    </lineage>
</organism>
<dbReference type="Pfam" id="PF18198">
    <property type="entry name" value="AAA_lid_11"/>
    <property type="match status" value="1"/>
</dbReference>
<dbReference type="InterPro" id="IPR027417">
    <property type="entry name" value="P-loop_NTPase"/>
</dbReference>
<evidence type="ECO:0000313" key="4">
    <source>
        <dbReference type="EMBL" id="PRW60500.1"/>
    </source>
</evidence>
<protein>
    <submittedName>
        <fullName evidence="4">Dynein alpha flagellar outer arm</fullName>
    </submittedName>
</protein>
<dbReference type="Proteomes" id="UP000239899">
    <property type="component" value="Unassembled WGS sequence"/>
</dbReference>
<keyword evidence="4" id="KW-0966">Cell projection</keyword>
<dbReference type="GO" id="GO:0005524">
    <property type="term" value="F:ATP binding"/>
    <property type="evidence" value="ECO:0007669"/>
    <property type="project" value="InterPro"/>
</dbReference>
<dbReference type="GO" id="GO:0005929">
    <property type="term" value="C:cilium"/>
    <property type="evidence" value="ECO:0007669"/>
    <property type="project" value="UniProtKB-SubCell"/>
</dbReference>
<dbReference type="GO" id="GO:0007018">
    <property type="term" value="P:microtubule-based movement"/>
    <property type="evidence" value="ECO:0007669"/>
    <property type="project" value="InterPro"/>
</dbReference>
<feature type="coiled-coil region" evidence="1">
    <location>
        <begin position="194"/>
        <end position="235"/>
    </location>
</feature>
<keyword evidence="1" id="KW-0175">Coiled coil</keyword>
<evidence type="ECO:0000313" key="5">
    <source>
        <dbReference type="Proteomes" id="UP000239899"/>
    </source>
</evidence>
<gene>
    <name evidence="4" type="ORF">C2E21_1103</name>
</gene>
<dbReference type="InterPro" id="IPR035699">
    <property type="entry name" value="AAA_6"/>
</dbReference>
<dbReference type="Gene3D" id="3.40.50.300">
    <property type="entry name" value="P-loop containing nucleotide triphosphate hydrolases"/>
    <property type="match status" value="2"/>
</dbReference>
<accession>A0A2P6U2H1</accession>
<dbReference type="InterPro" id="IPR026983">
    <property type="entry name" value="DHC"/>
</dbReference>
<proteinExistence type="predicted"/>
<dbReference type="GO" id="GO:0051959">
    <property type="term" value="F:dynein light intermediate chain binding"/>
    <property type="evidence" value="ECO:0007669"/>
    <property type="project" value="InterPro"/>
</dbReference>
<name>A0A2P6U2H1_CHLSO</name>
<keyword evidence="5" id="KW-1185">Reference proteome</keyword>
<dbReference type="AlphaFoldDB" id="A0A2P6U2H1"/>
<keyword evidence="4" id="KW-0969">Cilium</keyword>
<feature type="domain" description="Dynein heavy chain hydrolytic ATP-binding dynein motor region" evidence="2">
    <location>
        <begin position="9"/>
        <end position="46"/>
    </location>
</feature>
<dbReference type="PANTHER" id="PTHR45703:SF8">
    <property type="entry name" value="DYNEINS HEAVY CHAIN"/>
    <property type="match status" value="1"/>
</dbReference>
<dbReference type="EMBL" id="LHPG02000002">
    <property type="protein sequence ID" value="PRW60500.1"/>
    <property type="molecule type" value="Genomic_DNA"/>
</dbReference>
<reference evidence="4 5" key="1">
    <citation type="journal article" date="2018" name="Plant J.">
        <title>Genome sequences of Chlorella sorokiniana UTEX 1602 and Micractinium conductrix SAG 241.80: implications to maltose excretion by a green alga.</title>
        <authorList>
            <person name="Arriola M.B."/>
            <person name="Velmurugan N."/>
            <person name="Zhang Y."/>
            <person name="Plunkett M.H."/>
            <person name="Hondzo H."/>
            <person name="Barney B.M."/>
        </authorList>
    </citation>
    <scope>NUCLEOTIDE SEQUENCE [LARGE SCALE GENOMIC DNA]</scope>
    <source>
        <strain evidence="5">UTEX 1602</strain>
    </source>
</reference>
<sequence length="376" mass="41377">MHFCPLFSSKSLSKKFAALYYLLEDLLSPQKHYDWGLRAIKVVVRDLNPKSISTQELYGYINMATREWKDGLLSCTLRELANVPGDAPKIALKKPIMLVGGAGVGKTQLVKGKLQVLPEEMPALTLNLSYYTEVGAFQRALESPLEKKAGISYAPPGVGTCSVGLLPAACFVLHSLPSTQGHQYRQYYDVWSTVEPKRQELAQANAKLAEANTKLQEVQAKVAALNAQLAELESQHALVLCSTCRRLWRRRMRQWQSEACQRKLDLANRLIAALASVHSVLLGRKKYGTGIGTGTGSGLGYCRAYSFNTGDLTACAGVVAAAVEGKDQIPWMDLRYLLGSVFYGGHVVDEHDRRPQRNTALINVFLARPPGITSCH</sequence>
<dbReference type="Pfam" id="PF12775">
    <property type="entry name" value="AAA_7"/>
    <property type="match status" value="1"/>
</dbReference>
<evidence type="ECO:0000259" key="2">
    <source>
        <dbReference type="Pfam" id="PF12774"/>
    </source>
</evidence>
<dbReference type="PANTHER" id="PTHR45703">
    <property type="entry name" value="DYNEIN HEAVY CHAIN"/>
    <property type="match status" value="1"/>
</dbReference>